<dbReference type="PROSITE" id="PS50109">
    <property type="entry name" value="HIS_KIN"/>
    <property type="match status" value="1"/>
</dbReference>
<feature type="transmembrane region" description="Helical" evidence="11">
    <location>
        <begin position="160"/>
        <end position="180"/>
    </location>
</feature>
<evidence type="ECO:0000256" key="1">
    <source>
        <dbReference type="ARBA" id="ARBA00000085"/>
    </source>
</evidence>
<evidence type="ECO:0000256" key="11">
    <source>
        <dbReference type="SAM" id="Phobius"/>
    </source>
</evidence>
<dbReference type="Pfam" id="PF00512">
    <property type="entry name" value="HisKA"/>
    <property type="match status" value="1"/>
</dbReference>
<dbReference type="SMART" id="SM00387">
    <property type="entry name" value="HATPase_c"/>
    <property type="match status" value="1"/>
</dbReference>
<dbReference type="InterPro" id="IPR003594">
    <property type="entry name" value="HATPase_dom"/>
</dbReference>
<evidence type="ECO:0000256" key="10">
    <source>
        <dbReference type="ARBA" id="ARBA00023136"/>
    </source>
</evidence>
<evidence type="ECO:0000259" key="12">
    <source>
        <dbReference type="PROSITE" id="PS50109"/>
    </source>
</evidence>
<proteinExistence type="predicted"/>
<evidence type="ECO:0000256" key="2">
    <source>
        <dbReference type="ARBA" id="ARBA00004370"/>
    </source>
</evidence>
<dbReference type="Gene3D" id="6.10.340.10">
    <property type="match status" value="1"/>
</dbReference>
<evidence type="ECO:0000256" key="3">
    <source>
        <dbReference type="ARBA" id="ARBA00012438"/>
    </source>
</evidence>
<dbReference type="Gene3D" id="3.30.565.10">
    <property type="entry name" value="Histidine kinase-like ATPase, C-terminal domain"/>
    <property type="match status" value="1"/>
</dbReference>
<keyword evidence="8 11" id="KW-1133">Transmembrane helix</keyword>
<reference evidence="14" key="2">
    <citation type="journal article" date="2012" name="PLoS ONE">
        <title>A Deeply Branching Thermophilic Bacterium with an Ancient Acetyl-CoA Pathway Dominates a Subsurface Ecosystem.</title>
        <authorList>
            <person name="Takami H."/>
            <person name="Noguchi H."/>
            <person name="Takaki Y."/>
            <person name="Uchiyama I."/>
            <person name="Toyoda A."/>
            <person name="Nishi S."/>
            <person name="Chee G.-J."/>
            <person name="Arai W."/>
            <person name="Nunoura T."/>
            <person name="Itoh T."/>
            <person name="Hattori M."/>
            <person name="Takai K."/>
        </authorList>
    </citation>
    <scope>NUCLEOTIDE SEQUENCE</scope>
</reference>
<comment type="subcellular location">
    <subcellularLocation>
        <location evidence="2">Membrane</location>
    </subcellularLocation>
</comment>
<dbReference type="InterPro" id="IPR050428">
    <property type="entry name" value="TCS_sensor_his_kinase"/>
</dbReference>
<dbReference type="PROSITE" id="PS51257">
    <property type="entry name" value="PROKAR_LIPOPROTEIN"/>
    <property type="match status" value="1"/>
</dbReference>
<dbReference type="InterPro" id="IPR003661">
    <property type="entry name" value="HisK_dim/P_dom"/>
</dbReference>
<dbReference type="SMART" id="SM00304">
    <property type="entry name" value="HAMP"/>
    <property type="match status" value="1"/>
</dbReference>
<dbReference type="FunFam" id="3.30.565.10:FF:000006">
    <property type="entry name" value="Sensor histidine kinase WalK"/>
    <property type="match status" value="1"/>
</dbReference>
<dbReference type="FunFam" id="1.10.287.130:FF:000001">
    <property type="entry name" value="Two-component sensor histidine kinase"/>
    <property type="match status" value="1"/>
</dbReference>
<feature type="domain" description="HAMP" evidence="13">
    <location>
        <begin position="181"/>
        <end position="235"/>
    </location>
</feature>
<evidence type="ECO:0000256" key="5">
    <source>
        <dbReference type="ARBA" id="ARBA00022679"/>
    </source>
</evidence>
<dbReference type="EMBL" id="AP011632">
    <property type="protein sequence ID" value="BAL52578.1"/>
    <property type="molecule type" value="Genomic_DNA"/>
</dbReference>
<keyword evidence="4" id="KW-0597">Phosphoprotein</keyword>
<dbReference type="PRINTS" id="PR00344">
    <property type="entry name" value="BCTRLSENSOR"/>
</dbReference>
<feature type="domain" description="Histidine kinase" evidence="12">
    <location>
        <begin position="250"/>
        <end position="462"/>
    </location>
</feature>
<dbReference type="PANTHER" id="PTHR45436">
    <property type="entry name" value="SENSOR HISTIDINE KINASE YKOH"/>
    <property type="match status" value="1"/>
</dbReference>
<accession>H5S8U2</accession>
<dbReference type="EC" id="2.7.13.3" evidence="3"/>
<dbReference type="SUPFAM" id="SSF158472">
    <property type="entry name" value="HAMP domain-like"/>
    <property type="match status" value="1"/>
</dbReference>
<dbReference type="CDD" id="cd06225">
    <property type="entry name" value="HAMP"/>
    <property type="match status" value="1"/>
</dbReference>
<dbReference type="CDD" id="cd00075">
    <property type="entry name" value="HATPase"/>
    <property type="match status" value="1"/>
</dbReference>
<evidence type="ECO:0000256" key="4">
    <source>
        <dbReference type="ARBA" id="ARBA00022553"/>
    </source>
</evidence>
<keyword evidence="10 11" id="KW-0472">Membrane</keyword>
<dbReference type="InterPro" id="IPR004358">
    <property type="entry name" value="Sig_transdc_His_kin-like_C"/>
</dbReference>
<dbReference type="InterPro" id="IPR036890">
    <property type="entry name" value="HATPase_C_sf"/>
</dbReference>
<evidence type="ECO:0000313" key="14">
    <source>
        <dbReference type="EMBL" id="BAL52578.1"/>
    </source>
</evidence>
<dbReference type="GO" id="GO:0000155">
    <property type="term" value="F:phosphorelay sensor kinase activity"/>
    <property type="evidence" value="ECO:0007669"/>
    <property type="project" value="InterPro"/>
</dbReference>
<comment type="catalytic activity">
    <reaction evidence="1">
        <text>ATP + protein L-histidine = ADP + protein N-phospho-L-histidine.</text>
        <dbReference type="EC" id="2.7.13.3"/>
    </reaction>
</comment>
<dbReference type="Gene3D" id="1.10.287.130">
    <property type="match status" value="1"/>
</dbReference>
<dbReference type="CDD" id="cd00082">
    <property type="entry name" value="HisKA"/>
    <property type="match status" value="1"/>
</dbReference>
<dbReference type="AlphaFoldDB" id="H5S8U2"/>
<dbReference type="PROSITE" id="PS50885">
    <property type="entry name" value="HAMP"/>
    <property type="match status" value="1"/>
</dbReference>
<dbReference type="Pfam" id="PF02518">
    <property type="entry name" value="HATPase_c"/>
    <property type="match status" value="1"/>
</dbReference>
<keyword evidence="9" id="KW-0902">Two-component regulatory system</keyword>
<gene>
    <name evidence="14" type="ORF">HGMM_F01F09C18</name>
</gene>
<evidence type="ECO:0000256" key="8">
    <source>
        <dbReference type="ARBA" id="ARBA00022989"/>
    </source>
</evidence>
<feature type="transmembrane region" description="Helical" evidence="11">
    <location>
        <begin position="7"/>
        <end position="30"/>
    </location>
</feature>
<name>H5S8U2_9ZZZZ</name>
<organism evidence="14">
    <name type="scientific">uncultured prokaryote</name>
    <dbReference type="NCBI Taxonomy" id="198431"/>
    <lineage>
        <taxon>unclassified sequences</taxon>
        <taxon>environmental samples</taxon>
    </lineage>
</organism>
<sequence length="483" mass="52995">MSIRLRLTLLYSGILACTLVVFSVVLYVLVGRFTLHWQEQALAEEAAQILTQGEFRLTVIRTPQGKVAIPQTFVQTRDLSGQVVSRSINLGNYELPLSDKGLAALTSGEANGWLEIVCTETGRLLIYSRPVVANGQTVGILQVARSLADLDRTLTTLRQYLVVGTVVSTITAFFVGWVLAGASLRPINRITQTAREIGQARDFSRRVEYEGPNDEIGALVTTLNEMLTELQAAYQQVEQALVAQRRFVADASHELRTPLTTLRGNVELLQREPPLPPEEQRAILQDVAAEIDRMIRLVRELLTLARADAGLRPRWEPVQLGPLLEDAVRQAQLLRPRPVVRAMGTRDAVVRADRDLLRQVLLILLDNALKYTPEDGTVEAQVVVENGRAGIAVRDTGIGIDPAILPHIFDRFFRGDAARRGDGTGLGLAIAKSLVEAMRGEIRVASKPGEGSTFTVLLPLESSDAGQARLEGRQLVATNRAMS</sequence>
<dbReference type="InterPro" id="IPR036097">
    <property type="entry name" value="HisK_dim/P_sf"/>
</dbReference>
<keyword evidence="5" id="KW-0808">Transferase</keyword>
<evidence type="ECO:0000256" key="6">
    <source>
        <dbReference type="ARBA" id="ARBA00022692"/>
    </source>
</evidence>
<dbReference type="SMART" id="SM00388">
    <property type="entry name" value="HisKA"/>
    <property type="match status" value="1"/>
</dbReference>
<dbReference type="Pfam" id="PF00672">
    <property type="entry name" value="HAMP"/>
    <property type="match status" value="1"/>
</dbReference>
<dbReference type="InterPro" id="IPR003660">
    <property type="entry name" value="HAMP_dom"/>
</dbReference>
<keyword evidence="7 14" id="KW-0418">Kinase</keyword>
<dbReference type="GO" id="GO:0005886">
    <property type="term" value="C:plasma membrane"/>
    <property type="evidence" value="ECO:0007669"/>
    <property type="project" value="TreeGrafter"/>
</dbReference>
<dbReference type="InterPro" id="IPR005467">
    <property type="entry name" value="His_kinase_dom"/>
</dbReference>
<evidence type="ECO:0000256" key="9">
    <source>
        <dbReference type="ARBA" id="ARBA00023012"/>
    </source>
</evidence>
<dbReference type="SUPFAM" id="SSF47384">
    <property type="entry name" value="Homodimeric domain of signal transducing histidine kinase"/>
    <property type="match status" value="1"/>
</dbReference>
<protein>
    <recommendedName>
        <fullName evidence="3">histidine kinase</fullName>
        <ecNumber evidence="3">2.7.13.3</ecNumber>
    </recommendedName>
</protein>
<evidence type="ECO:0000259" key="13">
    <source>
        <dbReference type="PROSITE" id="PS50885"/>
    </source>
</evidence>
<keyword evidence="6 11" id="KW-0812">Transmembrane</keyword>
<reference evidence="14" key="1">
    <citation type="journal article" date="2005" name="Environ. Microbiol.">
        <title>Genetic and functional properties of uncultivated thermophilic crenarchaeotes from a subsurface gold mine as revealed by analysis of genome fragments.</title>
        <authorList>
            <person name="Nunoura T."/>
            <person name="Hirayama H."/>
            <person name="Takami H."/>
            <person name="Oida H."/>
            <person name="Nishi S."/>
            <person name="Shimamura S."/>
            <person name="Suzuki Y."/>
            <person name="Inagaki F."/>
            <person name="Takai K."/>
            <person name="Nealson K.H."/>
            <person name="Horikoshi K."/>
        </authorList>
    </citation>
    <scope>NUCLEOTIDE SEQUENCE</scope>
</reference>
<dbReference type="SUPFAM" id="SSF55874">
    <property type="entry name" value="ATPase domain of HSP90 chaperone/DNA topoisomerase II/histidine kinase"/>
    <property type="match status" value="1"/>
</dbReference>
<dbReference type="PANTHER" id="PTHR45436:SF5">
    <property type="entry name" value="SENSOR HISTIDINE KINASE TRCS"/>
    <property type="match status" value="1"/>
</dbReference>
<evidence type="ECO:0000256" key="7">
    <source>
        <dbReference type="ARBA" id="ARBA00022777"/>
    </source>
</evidence>